<evidence type="ECO:0000313" key="1">
    <source>
        <dbReference type="EMBL" id="HEB96472.1"/>
    </source>
</evidence>
<name>A0A831WAS4_9GAMM</name>
<dbReference type="NCBIfam" id="NF008912">
    <property type="entry name" value="PRK12275.1-6"/>
    <property type="match status" value="1"/>
</dbReference>
<dbReference type="InterPro" id="IPR012657">
    <property type="entry name" value="23S_rRNA-intervening_sequence"/>
</dbReference>
<protein>
    <submittedName>
        <fullName evidence="1">Four helix bundle protein</fullName>
    </submittedName>
</protein>
<dbReference type="EMBL" id="DRKP01000096">
    <property type="protein sequence ID" value="HEB96472.1"/>
    <property type="molecule type" value="Genomic_DNA"/>
</dbReference>
<dbReference type="Pfam" id="PF05635">
    <property type="entry name" value="23S_rRNA_IVP"/>
    <property type="match status" value="1"/>
</dbReference>
<sequence length="116" mass="12983">MDALENLQVWRRACRLSVDVYGLLADCRNHGFKDQLGRSALSIASNIAEGYQRVGSRERVRFLQIARGSAAEAWTQLLIGSEAGFIDRADALEKANEVRQISKMLFALINSIQDRT</sequence>
<dbReference type="CDD" id="cd16377">
    <property type="entry name" value="23S_rRNA_IVP_like"/>
    <property type="match status" value="1"/>
</dbReference>
<dbReference type="PANTHER" id="PTHR38471:SF2">
    <property type="entry name" value="FOUR HELIX BUNDLE PROTEIN"/>
    <property type="match status" value="1"/>
</dbReference>
<dbReference type="NCBIfam" id="TIGR02436">
    <property type="entry name" value="four helix bundle protein"/>
    <property type="match status" value="1"/>
</dbReference>
<dbReference type="InterPro" id="IPR036583">
    <property type="entry name" value="23S_rRNA_IVS_sf"/>
</dbReference>
<dbReference type="Proteomes" id="UP000886251">
    <property type="component" value="Unassembled WGS sequence"/>
</dbReference>
<dbReference type="Gene3D" id="1.20.1440.60">
    <property type="entry name" value="23S rRNA-intervening sequence"/>
    <property type="match status" value="1"/>
</dbReference>
<proteinExistence type="predicted"/>
<organism evidence="1">
    <name type="scientific">Sedimenticola thiotaurini</name>
    <dbReference type="NCBI Taxonomy" id="1543721"/>
    <lineage>
        <taxon>Bacteria</taxon>
        <taxon>Pseudomonadati</taxon>
        <taxon>Pseudomonadota</taxon>
        <taxon>Gammaproteobacteria</taxon>
        <taxon>Chromatiales</taxon>
        <taxon>Sedimenticolaceae</taxon>
        <taxon>Sedimenticola</taxon>
    </lineage>
</organism>
<accession>A0A831WAS4</accession>
<reference evidence="1" key="1">
    <citation type="journal article" date="2020" name="mSystems">
        <title>Genome- and Community-Level Interaction Insights into Carbon Utilization and Element Cycling Functions of Hydrothermarchaeota in Hydrothermal Sediment.</title>
        <authorList>
            <person name="Zhou Z."/>
            <person name="Liu Y."/>
            <person name="Xu W."/>
            <person name="Pan J."/>
            <person name="Luo Z.H."/>
            <person name="Li M."/>
        </authorList>
    </citation>
    <scope>NUCLEOTIDE SEQUENCE [LARGE SCALE GENOMIC DNA]</scope>
    <source>
        <strain evidence="1">HyVt-443</strain>
    </source>
</reference>
<dbReference type="SUPFAM" id="SSF158446">
    <property type="entry name" value="IVS-encoded protein-like"/>
    <property type="match status" value="1"/>
</dbReference>
<comment type="caution">
    <text evidence="1">The sequence shown here is derived from an EMBL/GenBank/DDBJ whole genome shotgun (WGS) entry which is preliminary data.</text>
</comment>
<dbReference type="AlphaFoldDB" id="A0A831WAS4"/>
<dbReference type="PANTHER" id="PTHR38471">
    <property type="entry name" value="FOUR HELIX BUNDLE PROTEIN"/>
    <property type="match status" value="1"/>
</dbReference>
<gene>
    <name evidence="1" type="ORF">ENI96_08585</name>
</gene>